<keyword evidence="1" id="KW-0479">Metal-binding</keyword>
<dbReference type="PRINTS" id="PR00318">
    <property type="entry name" value="GPROTEINA"/>
</dbReference>
<organism evidence="6 7">
    <name type="scientific">Favolaschia claudopus</name>
    <dbReference type="NCBI Taxonomy" id="2862362"/>
    <lineage>
        <taxon>Eukaryota</taxon>
        <taxon>Fungi</taxon>
        <taxon>Dikarya</taxon>
        <taxon>Basidiomycota</taxon>
        <taxon>Agaricomycotina</taxon>
        <taxon>Agaricomycetes</taxon>
        <taxon>Agaricomycetidae</taxon>
        <taxon>Agaricales</taxon>
        <taxon>Marasmiineae</taxon>
        <taxon>Mycenaceae</taxon>
        <taxon>Favolaschia</taxon>
    </lineage>
</organism>
<dbReference type="GO" id="GO:0005525">
    <property type="term" value="F:GTP binding"/>
    <property type="evidence" value="ECO:0007669"/>
    <property type="project" value="UniProtKB-KW"/>
</dbReference>
<dbReference type="InterPro" id="IPR001019">
    <property type="entry name" value="Gprotein_alpha_su"/>
</dbReference>
<dbReference type="GO" id="GO:0003924">
    <property type="term" value="F:GTPase activity"/>
    <property type="evidence" value="ECO:0007669"/>
    <property type="project" value="InterPro"/>
</dbReference>
<dbReference type="Gene3D" id="1.10.400.10">
    <property type="entry name" value="GI Alpha 1, domain 2-like"/>
    <property type="match status" value="1"/>
</dbReference>
<dbReference type="GO" id="GO:0001664">
    <property type="term" value="F:G protein-coupled receptor binding"/>
    <property type="evidence" value="ECO:0007669"/>
    <property type="project" value="TreeGrafter"/>
</dbReference>
<protein>
    <submittedName>
        <fullName evidence="6">G protein alpha chain</fullName>
    </submittedName>
</protein>
<evidence type="ECO:0000256" key="1">
    <source>
        <dbReference type="ARBA" id="ARBA00022723"/>
    </source>
</evidence>
<gene>
    <name evidence="6" type="ORF">R3P38DRAFT_329030</name>
</gene>
<proteinExistence type="predicted"/>
<dbReference type="GO" id="GO:0005834">
    <property type="term" value="C:heterotrimeric G-protein complex"/>
    <property type="evidence" value="ECO:0007669"/>
    <property type="project" value="TreeGrafter"/>
</dbReference>
<dbReference type="Gene3D" id="3.40.50.300">
    <property type="entry name" value="P-loop containing nucleotide triphosphate hydrolases"/>
    <property type="match status" value="1"/>
</dbReference>
<dbReference type="SUPFAM" id="SSF52540">
    <property type="entry name" value="P-loop containing nucleoside triphosphate hydrolases"/>
    <property type="match status" value="1"/>
</dbReference>
<dbReference type="PANTHER" id="PTHR10218:SF360">
    <property type="entry name" value="GUANINE NUCLEOTIDE-BINDING PROTEIN SUBUNIT ALPHA HOMOLOG"/>
    <property type="match status" value="1"/>
</dbReference>
<feature type="region of interest" description="Disordered" evidence="5">
    <location>
        <begin position="147"/>
        <end position="175"/>
    </location>
</feature>
<evidence type="ECO:0000256" key="4">
    <source>
        <dbReference type="ARBA" id="ARBA00023224"/>
    </source>
</evidence>
<sequence>MPHLVRQQSRSSIFSWWSDSNPNLSGPTLNLHTLAKPLLKLMYHRQALEFIRQTRGAPLSSETLSIFSSYLPLNYVSSSTKIAILADLIHRVDVEGSGELQAVMESPVWTQIPELVKSGNSEIRNLASHLAAAKNANQPNQLTRILSPAPTLQHPPRPPRIRRNNPSRAIDGSLGGFETGLRRKKEIRDLKIIVIGPRHCGKTTLLKGIRSSFAPKAFHAEIEAWRPVIRLNLVRTMNFVISILLSPNDPLNGENLPISTPSTELKQLATNIASKLREVEETLFKCIAPPEKISQAGWYPRSRVAEFSSENVLIPFRREHMREEEGYASQLLTACADNMQELWTSNETQQLLTQHSIELTHQPGFFLDDLQRICDENYIPTTKDILRTRVHNCCPHGPEKHKITEERSVLTAYEMKGAFETSERAKWAKFVDNVTCLIVVIPISAFDEVYDENGIKVNRLEQSFKQWRAICSNKLLASVSLTVCVTKMDILRHKIESGKQFARYIKSYGDLPNDGDTILAYVSQKLESIRRKLCPNPNYITSATFGLRSDAIAEIIG</sequence>
<dbReference type="GO" id="GO:0046872">
    <property type="term" value="F:metal ion binding"/>
    <property type="evidence" value="ECO:0007669"/>
    <property type="project" value="UniProtKB-KW"/>
</dbReference>
<dbReference type="FunFam" id="3.40.50.300:FF:000692">
    <property type="entry name" value="Guanine nucleotide-binding protein subunit alpha"/>
    <property type="match status" value="1"/>
</dbReference>
<dbReference type="InterPro" id="IPR011025">
    <property type="entry name" value="GproteinA_insert"/>
</dbReference>
<dbReference type="EMBL" id="JAWWNJ010000130">
    <property type="protein sequence ID" value="KAK6987727.1"/>
    <property type="molecule type" value="Genomic_DNA"/>
</dbReference>
<dbReference type="PANTHER" id="PTHR10218">
    <property type="entry name" value="GTP-BINDING PROTEIN ALPHA SUBUNIT"/>
    <property type="match status" value="1"/>
</dbReference>
<keyword evidence="7" id="KW-1185">Reference proteome</keyword>
<dbReference type="PROSITE" id="PS51882">
    <property type="entry name" value="G_ALPHA"/>
    <property type="match status" value="1"/>
</dbReference>
<comment type="caution">
    <text evidence="6">The sequence shown here is derived from an EMBL/GenBank/DDBJ whole genome shotgun (WGS) entry which is preliminary data.</text>
</comment>
<evidence type="ECO:0000313" key="6">
    <source>
        <dbReference type="EMBL" id="KAK6987727.1"/>
    </source>
</evidence>
<evidence type="ECO:0000256" key="5">
    <source>
        <dbReference type="SAM" id="MobiDB-lite"/>
    </source>
</evidence>
<dbReference type="InterPro" id="IPR027417">
    <property type="entry name" value="P-loop_NTPase"/>
</dbReference>
<keyword evidence="2" id="KW-0547">Nucleotide-binding</keyword>
<accession>A0AAV9ZNC9</accession>
<dbReference type="GO" id="GO:0007188">
    <property type="term" value="P:adenylate cyclase-modulating G protein-coupled receptor signaling pathway"/>
    <property type="evidence" value="ECO:0007669"/>
    <property type="project" value="TreeGrafter"/>
</dbReference>
<dbReference type="Proteomes" id="UP001362999">
    <property type="component" value="Unassembled WGS sequence"/>
</dbReference>
<dbReference type="SUPFAM" id="SSF47895">
    <property type="entry name" value="Transducin (alpha subunit), insertion domain"/>
    <property type="match status" value="1"/>
</dbReference>
<dbReference type="Pfam" id="PF00503">
    <property type="entry name" value="G-alpha"/>
    <property type="match status" value="1"/>
</dbReference>
<keyword evidence="3" id="KW-0342">GTP-binding</keyword>
<evidence type="ECO:0000256" key="2">
    <source>
        <dbReference type="ARBA" id="ARBA00022741"/>
    </source>
</evidence>
<evidence type="ECO:0000256" key="3">
    <source>
        <dbReference type="ARBA" id="ARBA00023134"/>
    </source>
</evidence>
<evidence type="ECO:0000313" key="7">
    <source>
        <dbReference type="Proteomes" id="UP001362999"/>
    </source>
</evidence>
<dbReference type="SMART" id="SM00275">
    <property type="entry name" value="G_alpha"/>
    <property type="match status" value="1"/>
</dbReference>
<dbReference type="GO" id="GO:0031683">
    <property type="term" value="F:G-protein beta/gamma-subunit complex binding"/>
    <property type="evidence" value="ECO:0007669"/>
    <property type="project" value="InterPro"/>
</dbReference>
<keyword evidence="4" id="KW-0807">Transducer</keyword>
<name>A0AAV9ZNC9_9AGAR</name>
<dbReference type="AlphaFoldDB" id="A0AAV9ZNC9"/>
<reference evidence="6 7" key="1">
    <citation type="journal article" date="2024" name="J Genomics">
        <title>Draft genome sequencing and assembly of Favolaschia claudopus CIRM-BRFM 2984 isolated from oak limbs.</title>
        <authorList>
            <person name="Navarro D."/>
            <person name="Drula E."/>
            <person name="Chaduli D."/>
            <person name="Cazenave R."/>
            <person name="Ahrendt S."/>
            <person name="Wang J."/>
            <person name="Lipzen A."/>
            <person name="Daum C."/>
            <person name="Barry K."/>
            <person name="Grigoriev I.V."/>
            <person name="Favel A."/>
            <person name="Rosso M.N."/>
            <person name="Martin F."/>
        </authorList>
    </citation>
    <scope>NUCLEOTIDE SEQUENCE [LARGE SCALE GENOMIC DNA]</scope>
    <source>
        <strain evidence="6 7">CIRM-BRFM 2984</strain>
    </source>
</reference>
<dbReference type="GO" id="GO:0005737">
    <property type="term" value="C:cytoplasm"/>
    <property type="evidence" value="ECO:0007669"/>
    <property type="project" value="TreeGrafter"/>
</dbReference>